<dbReference type="EMBL" id="VIIS01001701">
    <property type="protein sequence ID" value="KAF0294142.1"/>
    <property type="molecule type" value="Genomic_DNA"/>
</dbReference>
<evidence type="ECO:0000256" key="1">
    <source>
        <dbReference type="ARBA" id="ARBA00003566"/>
    </source>
</evidence>
<proteinExistence type="inferred from homology"/>
<feature type="transmembrane region" description="Helical" evidence="9">
    <location>
        <begin position="170"/>
        <end position="191"/>
    </location>
</feature>
<sequence length="219" mass="23757">MPSGASKDSLKEYVKSIAAPGTNTANIFGLKTWMSSSRGEAVAPLMENEDNFEDPSQASSNASWFGSDTSNFLGLSRKQRVIGFMTCLCLGSICFTVAGFTIPFIAFKARKFATLFTLGSFFCMSSFSLLWGPWAHLKHVCSRERLPFTSVYVASLAATLYCSLHLHSTALTVVCALCQLVALVWFVACHIPGGERGLRFFSTLCSSAVRSTASRTLPV</sequence>
<organism evidence="10 12">
    <name type="scientific">Amphibalanus amphitrite</name>
    <name type="common">Striped barnacle</name>
    <name type="synonym">Balanus amphitrite</name>
    <dbReference type="NCBI Taxonomy" id="1232801"/>
    <lineage>
        <taxon>Eukaryota</taxon>
        <taxon>Metazoa</taxon>
        <taxon>Ecdysozoa</taxon>
        <taxon>Arthropoda</taxon>
        <taxon>Crustacea</taxon>
        <taxon>Multicrustacea</taxon>
        <taxon>Cirripedia</taxon>
        <taxon>Thoracica</taxon>
        <taxon>Thoracicalcarea</taxon>
        <taxon>Balanomorpha</taxon>
        <taxon>Balanoidea</taxon>
        <taxon>Balanidae</taxon>
        <taxon>Amphibalaninae</taxon>
        <taxon>Amphibalanus</taxon>
    </lineage>
</organism>
<keyword evidence="12" id="KW-1185">Reference proteome</keyword>
<evidence type="ECO:0000256" key="8">
    <source>
        <dbReference type="ARBA" id="ARBA00025800"/>
    </source>
</evidence>
<evidence type="ECO:0000313" key="10">
    <source>
        <dbReference type="EMBL" id="KAF0294142.1"/>
    </source>
</evidence>
<keyword evidence="5 9" id="KW-0653">Protein transport</keyword>
<evidence type="ECO:0000256" key="2">
    <source>
        <dbReference type="ARBA" id="ARBA00004141"/>
    </source>
</evidence>
<dbReference type="GO" id="GO:0012505">
    <property type="term" value="C:endomembrane system"/>
    <property type="evidence" value="ECO:0007669"/>
    <property type="project" value="UniProtKB-ARBA"/>
</dbReference>
<comment type="function">
    <text evidence="1 9">May be involved in fusion of retrograde transport vesicles derived from an endocytic compartment with the Golgi complex.</text>
</comment>
<dbReference type="GO" id="GO:0016192">
    <property type="term" value="P:vesicle-mediated transport"/>
    <property type="evidence" value="ECO:0007669"/>
    <property type="project" value="InterPro"/>
</dbReference>
<reference evidence="10 12" key="1">
    <citation type="submission" date="2019-07" db="EMBL/GenBank/DDBJ databases">
        <title>Draft genome assembly of a fouling barnacle, Amphibalanus amphitrite (Darwin, 1854): The first reference genome for Thecostraca.</title>
        <authorList>
            <person name="Kim W."/>
        </authorList>
    </citation>
    <scope>NUCLEOTIDE SEQUENCE [LARGE SCALE GENOMIC DNA]</scope>
    <source>
        <strain evidence="10">SNU_AA5</strain>
        <tissue evidence="10">Soma without cirri and trophi</tissue>
    </source>
</reference>
<dbReference type="EMBL" id="VIIS01001701">
    <property type="protein sequence ID" value="KAF0294143.1"/>
    <property type="molecule type" value="Genomic_DNA"/>
</dbReference>
<gene>
    <name evidence="10" type="primary">SFT2_2</name>
    <name evidence="11" type="synonym">SFT2_0</name>
    <name evidence="11" type="ORF">FJT64_007426</name>
    <name evidence="10" type="ORF">FJT64_008161</name>
</gene>
<keyword evidence="3 9" id="KW-0813">Transport</keyword>
<dbReference type="EMBL" id="VIIS01001646">
    <property type="protein sequence ID" value="KAF0294992.1"/>
    <property type="molecule type" value="Genomic_DNA"/>
</dbReference>
<evidence type="ECO:0000313" key="12">
    <source>
        <dbReference type="Proteomes" id="UP000440578"/>
    </source>
</evidence>
<evidence type="ECO:0000256" key="4">
    <source>
        <dbReference type="ARBA" id="ARBA00022692"/>
    </source>
</evidence>
<dbReference type="Proteomes" id="UP000440578">
    <property type="component" value="Unassembled WGS sequence"/>
</dbReference>
<dbReference type="PANTHER" id="PTHR23137">
    <property type="entry name" value="VESICLE TRANSPORT PROTEIN-RELATED"/>
    <property type="match status" value="1"/>
</dbReference>
<dbReference type="Pfam" id="PF04178">
    <property type="entry name" value="Got1"/>
    <property type="match status" value="1"/>
</dbReference>
<evidence type="ECO:0000256" key="6">
    <source>
        <dbReference type="ARBA" id="ARBA00022989"/>
    </source>
</evidence>
<dbReference type="GO" id="GO:0016020">
    <property type="term" value="C:membrane"/>
    <property type="evidence" value="ECO:0007669"/>
    <property type="project" value="UniProtKB-SubCell"/>
</dbReference>
<protein>
    <recommendedName>
        <fullName evidence="9">Vesicle transport protein</fullName>
    </recommendedName>
</protein>
<comment type="similarity">
    <text evidence="8 9">Belongs to the SFT2 family.</text>
</comment>
<evidence type="ECO:0000256" key="3">
    <source>
        <dbReference type="ARBA" id="ARBA00022448"/>
    </source>
</evidence>
<feature type="transmembrane region" description="Helical" evidence="9">
    <location>
        <begin position="81"/>
        <end position="106"/>
    </location>
</feature>
<keyword evidence="6 9" id="KW-1133">Transmembrane helix</keyword>
<evidence type="ECO:0000256" key="7">
    <source>
        <dbReference type="ARBA" id="ARBA00023136"/>
    </source>
</evidence>
<keyword evidence="4 9" id="KW-0812">Transmembrane</keyword>
<evidence type="ECO:0000313" key="11">
    <source>
        <dbReference type="EMBL" id="KAF0294992.1"/>
    </source>
</evidence>
<evidence type="ECO:0000256" key="9">
    <source>
        <dbReference type="RuleBase" id="RU363111"/>
    </source>
</evidence>
<dbReference type="InterPro" id="IPR011691">
    <property type="entry name" value="Vesicle_transpt_SFT2"/>
</dbReference>
<comment type="subcellular location">
    <subcellularLocation>
        <location evidence="2 9">Membrane</location>
        <topology evidence="2 9">Multi-pass membrane protein</topology>
    </subcellularLocation>
</comment>
<dbReference type="GO" id="GO:0015031">
    <property type="term" value="P:protein transport"/>
    <property type="evidence" value="ECO:0007669"/>
    <property type="project" value="UniProtKB-KW"/>
</dbReference>
<feature type="transmembrane region" description="Helical" evidence="9">
    <location>
        <begin position="112"/>
        <end position="134"/>
    </location>
</feature>
<dbReference type="InterPro" id="IPR007305">
    <property type="entry name" value="Vesicle_transpt_Got1/SFT2"/>
</dbReference>
<dbReference type="AlphaFoldDB" id="A0A6A4VTR4"/>
<name>A0A6A4VTR4_AMPAM</name>
<evidence type="ECO:0000256" key="5">
    <source>
        <dbReference type="ARBA" id="ARBA00022927"/>
    </source>
</evidence>
<keyword evidence="7 9" id="KW-0472">Membrane</keyword>
<dbReference type="PANTHER" id="PTHR23137:SF36">
    <property type="entry name" value="VESICLE TRANSPORT PROTEIN SFT2C"/>
    <property type="match status" value="1"/>
</dbReference>
<comment type="caution">
    <text evidence="10">The sequence shown here is derived from an EMBL/GenBank/DDBJ whole genome shotgun (WGS) entry which is preliminary data.</text>
</comment>
<accession>A0A6A4VTR4</accession>
<dbReference type="GO" id="GO:0005737">
    <property type="term" value="C:cytoplasm"/>
    <property type="evidence" value="ECO:0007669"/>
    <property type="project" value="UniProtKB-ARBA"/>
</dbReference>
<feature type="transmembrane region" description="Helical" evidence="9">
    <location>
        <begin position="146"/>
        <end position="164"/>
    </location>
</feature>
<dbReference type="OrthoDB" id="660759at2759"/>